<organism evidence="1 2">
    <name type="scientific">Actinoallomurus iriomotensis</name>
    <dbReference type="NCBI Taxonomy" id="478107"/>
    <lineage>
        <taxon>Bacteria</taxon>
        <taxon>Bacillati</taxon>
        <taxon>Actinomycetota</taxon>
        <taxon>Actinomycetes</taxon>
        <taxon>Streptosporangiales</taxon>
        <taxon>Thermomonosporaceae</taxon>
        <taxon>Actinoallomurus</taxon>
    </lineage>
</organism>
<comment type="caution">
    <text evidence="1">The sequence shown here is derived from an EMBL/GenBank/DDBJ whole genome shotgun (WGS) entry which is preliminary data.</text>
</comment>
<dbReference type="EMBL" id="BSTJ01000009">
    <property type="protein sequence ID" value="GLY78491.1"/>
    <property type="molecule type" value="Genomic_DNA"/>
</dbReference>
<evidence type="ECO:0000313" key="1">
    <source>
        <dbReference type="EMBL" id="GLY78491.1"/>
    </source>
</evidence>
<gene>
    <name evidence="1" type="ORF">Airi01_067580</name>
</gene>
<protein>
    <submittedName>
        <fullName evidence="1">Uncharacterized protein</fullName>
    </submittedName>
</protein>
<dbReference type="AlphaFoldDB" id="A0A9W6RLP0"/>
<evidence type="ECO:0000313" key="2">
    <source>
        <dbReference type="Proteomes" id="UP001165135"/>
    </source>
</evidence>
<accession>A0A9W6RLP0</accession>
<dbReference type="Proteomes" id="UP001165135">
    <property type="component" value="Unassembled WGS sequence"/>
</dbReference>
<proteinExistence type="predicted"/>
<sequence>MAGELVRPGADPKRRASHGMRHPIGVGVNGQGVLPQHGGVPDLWWNDVKNFFDPGLIGALPDVSVSGVSVEDWQAVFDLVRSSGWAWEYREGRVVGSLPSAEVVFARPAGSETGDLRVWPDPAALVIFRPYSADSIDFDVDLRELQGQRRLDLLCAFLATIGRRLGKPVLMAAKGDEEHPVLGFWPEADRVVLLADPRRV</sequence>
<name>A0A9W6RLP0_9ACTN</name>
<reference evidence="1" key="1">
    <citation type="submission" date="2023-03" db="EMBL/GenBank/DDBJ databases">
        <title>Actinoallomurus iriomotensis NBRC 103681.</title>
        <authorList>
            <person name="Ichikawa N."/>
            <person name="Sato H."/>
            <person name="Tonouchi N."/>
        </authorList>
    </citation>
    <scope>NUCLEOTIDE SEQUENCE</scope>
    <source>
        <strain evidence="1">NBRC 103681</strain>
    </source>
</reference>